<sequence length="368" mass="39215">MSAPGPCRWCGSRAGQVVLDLGWQPPADAFPLPGDPPVADHPLRLWSCQRCGLVQLPDRSPVPDEPRAVEPAALRDHARDSVAWGLAQGLLLPGQSVREFGSPHGGSWLGPLTAAGLWECIASDEPVDVVVDVMGLMHEEDQRGGLERRLQVLAPSGVLVLVFPPLETVVEHGQWNAVRHGHHAYPSTAKAARQLHECGLTVVATDLHPLYGGTRLLAARRRGWGASRTASVPLPPDVPRSACTNLAREVDVTTAALRDHLRRQAAAGRRVLGYGAASRAVPLLVAAGVGPDLLPGVADASPAKQGRLIPGVRIPVISPSELIAAHPDEVLLLLPDLLEEVRSSLLEVERQGGHWLPVDSLLQNGVPR</sequence>
<dbReference type="InterPro" id="IPR013630">
    <property type="entry name" value="Methyltransf_Zn-bd_dom_put"/>
</dbReference>
<dbReference type="Gene3D" id="6.20.50.110">
    <property type="entry name" value="Methyltransferase, zinc-binding domain"/>
    <property type="match status" value="1"/>
</dbReference>
<evidence type="ECO:0000313" key="3">
    <source>
        <dbReference type="EMBL" id="MFC4693783.1"/>
    </source>
</evidence>
<keyword evidence="3" id="KW-0808">Transferase</keyword>
<feature type="domain" description="Methyltransferase putative zinc binding" evidence="1">
    <location>
        <begin position="7"/>
        <end position="58"/>
    </location>
</feature>
<dbReference type="InterPro" id="IPR029063">
    <property type="entry name" value="SAM-dependent_MTases_sf"/>
</dbReference>
<dbReference type="GO" id="GO:0008168">
    <property type="term" value="F:methyltransferase activity"/>
    <property type="evidence" value="ECO:0007669"/>
    <property type="project" value="UniProtKB-KW"/>
</dbReference>
<proteinExistence type="predicted"/>
<keyword evidence="4" id="KW-1185">Reference proteome</keyword>
<dbReference type="RefSeq" id="WP_387988502.1">
    <property type="nucleotide sequence ID" value="NZ_JBHSGR010000009.1"/>
</dbReference>
<dbReference type="GO" id="GO:0032259">
    <property type="term" value="P:methylation"/>
    <property type="evidence" value="ECO:0007669"/>
    <property type="project" value="UniProtKB-KW"/>
</dbReference>
<keyword evidence="3" id="KW-0489">Methyltransferase</keyword>
<organism evidence="3 4">
    <name type="scientific">Geodermatophilus arenarius</name>
    <dbReference type="NCBI Taxonomy" id="1137990"/>
    <lineage>
        <taxon>Bacteria</taxon>
        <taxon>Bacillati</taxon>
        <taxon>Actinomycetota</taxon>
        <taxon>Actinomycetes</taxon>
        <taxon>Geodermatophilales</taxon>
        <taxon>Geodermatophilaceae</taxon>
        <taxon>Geodermatophilus</taxon>
    </lineage>
</organism>
<evidence type="ECO:0000259" key="2">
    <source>
        <dbReference type="Pfam" id="PF08484"/>
    </source>
</evidence>
<gene>
    <name evidence="3" type="ORF">ACFO3M_10345</name>
</gene>
<protein>
    <submittedName>
        <fullName evidence="3">Class I SAM-dependent methyltransferase</fullName>
    </submittedName>
</protein>
<accession>A0ABV9LI07</accession>
<evidence type="ECO:0000259" key="1">
    <source>
        <dbReference type="Pfam" id="PF08421"/>
    </source>
</evidence>
<dbReference type="Gene3D" id="3.40.50.150">
    <property type="entry name" value="Vaccinia Virus protein VP39"/>
    <property type="match status" value="1"/>
</dbReference>
<dbReference type="Pfam" id="PF08484">
    <property type="entry name" value="Methyltransf_14"/>
    <property type="match status" value="1"/>
</dbReference>
<comment type="caution">
    <text evidence="3">The sequence shown here is derived from an EMBL/GenBank/DDBJ whole genome shotgun (WGS) entry which is preliminary data.</text>
</comment>
<dbReference type="Gene3D" id="3.40.50.720">
    <property type="entry name" value="NAD(P)-binding Rossmann-like Domain"/>
    <property type="match status" value="1"/>
</dbReference>
<evidence type="ECO:0000313" key="4">
    <source>
        <dbReference type="Proteomes" id="UP001596025"/>
    </source>
</evidence>
<dbReference type="Proteomes" id="UP001596025">
    <property type="component" value="Unassembled WGS sequence"/>
</dbReference>
<reference evidence="4" key="1">
    <citation type="journal article" date="2019" name="Int. J. Syst. Evol. Microbiol.">
        <title>The Global Catalogue of Microorganisms (GCM) 10K type strain sequencing project: providing services to taxonomists for standard genome sequencing and annotation.</title>
        <authorList>
            <consortium name="The Broad Institute Genomics Platform"/>
            <consortium name="The Broad Institute Genome Sequencing Center for Infectious Disease"/>
            <person name="Wu L."/>
            <person name="Ma J."/>
        </authorList>
    </citation>
    <scope>NUCLEOTIDE SEQUENCE [LARGE SCALE GENOMIC DNA]</scope>
    <source>
        <strain evidence="4">CCUG 62763</strain>
    </source>
</reference>
<feature type="domain" description="C-methyltransferase" evidence="2">
    <location>
        <begin position="244"/>
        <end position="356"/>
    </location>
</feature>
<dbReference type="SUPFAM" id="SSF53335">
    <property type="entry name" value="S-adenosyl-L-methionine-dependent methyltransferases"/>
    <property type="match status" value="1"/>
</dbReference>
<dbReference type="Pfam" id="PF08421">
    <property type="entry name" value="Methyltransf_13"/>
    <property type="match status" value="1"/>
</dbReference>
<dbReference type="InterPro" id="IPR013691">
    <property type="entry name" value="MeTrfase_14"/>
</dbReference>
<dbReference type="InterPro" id="IPR038576">
    <property type="entry name" value="Methyltransf_Zn-bd_dom_put_sf"/>
</dbReference>
<name>A0ABV9LI07_9ACTN</name>
<dbReference type="EMBL" id="JBHSGR010000009">
    <property type="protein sequence ID" value="MFC4693783.1"/>
    <property type="molecule type" value="Genomic_DNA"/>
</dbReference>